<proteinExistence type="predicted"/>
<dbReference type="Pfam" id="PF13093">
    <property type="entry name" value="FTA4"/>
    <property type="match status" value="1"/>
</dbReference>
<reference evidence="2" key="1">
    <citation type="submission" date="2018-03" db="EMBL/GenBank/DDBJ databases">
        <authorList>
            <person name="Guldener U."/>
        </authorList>
    </citation>
    <scope>NUCLEOTIDE SEQUENCE</scope>
</reference>
<organism evidence="2 3">
    <name type="scientific">Cephalotrichum gorgonifer</name>
    <dbReference type="NCBI Taxonomy" id="2041049"/>
    <lineage>
        <taxon>Eukaryota</taxon>
        <taxon>Fungi</taxon>
        <taxon>Dikarya</taxon>
        <taxon>Ascomycota</taxon>
        <taxon>Pezizomycotina</taxon>
        <taxon>Sordariomycetes</taxon>
        <taxon>Hypocreomycetidae</taxon>
        <taxon>Microascales</taxon>
        <taxon>Microascaceae</taxon>
        <taxon>Cephalotrichum</taxon>
    </lineage>
</organism>
<feature type="region of interest" description="Disordered" evidence="1">
    <location>
        <begin position="114"/>
        <end position="138"/>
    </location>
</feature>
<dbReference type="Proteomes" id="UP001187682">
    <property type="component" value="Unassembled WGS sequence"/>
</dbReference>
<comment type="caution">
    <text evidence="2">The sequence shown here is derived from an EMBL/GenBank/DDBJ whole genome shotgun (WGS) entry which is preliminary data.</text>
</comment>
<name>A0AAE8MUB9_9PEZI</name>
<dbReference type="PANTHER" id="PTHR42040">
    <property type="entry name" value="INNER KINETOCHORE SUBUNIT FTA4"/>
    <property type="match status" value="1"/>
</dbReference>
<protein>
    <recommendedName>
        <fullName evidence="4">Kinetochore protein fta4</fullName>
    </recommendedName>
</protein>
<evidence type="ECO:0000313" key="3">
    <source>
        <dbReference type="Proteomes" id="UP001187682"/>
    </source>
</evidence>
<dbReference type="InterPro" id="IPR025207">
    <property type="entry name" value="Sim4_Fta4"/>
</dbReference>
<evidence type="ECO:0000313" key="2">
    <source>
        <dbReference type="EMBL" id="SPN99505.1"/>
    </source>
</evidence>
<sequence length="240" mass="26673">MSHPPPTIVSKKLSFLTAQTRILTTPDPLPTRAWTRANASSESPVPQRAVDDALSKLAQVTRQHARRVYAPQAARHVAEQVEGLYWEDAERTTEGVGGDGIGREVDLTDDAVISRLPPTWPSDRDTAAHPDESHRYTTQSARLAALSDERRARRARVQRLRRMRSLLRPFETSLEDVAGVQESLLTRGGPLEEQLERMRMLLARVAGRVALSEAVVPEDRPAGEVLGGEEARVERVLKNL</sequence>
<dbReference type="GO" id="GO:0031511">
    <property type="term" value="C:Mis6-Sim4 complex"/>
    <property type="evidence" value="ECO:0007669"/>
    <property type="project" value="InterPro"/>
</dbReference>
<evidence type="ECO:0000256" key="1">
    <source>
        <dbReference type="SAM" id="MobiDB-lite"/>
    </source>
</evidence>
<feature type="compositionally biased region" description="Basic and acidic residues" evidence="1">
    <location>
        <begin position="122"/>
        <end position="135"/>
    </location>
</feature>
<dbReference type="AlphaFoldDB" id="A0AAE8MUB9"/>
<accession>A0AAE8MUB9</accession>
<dbReference type="PANTHER" id="PTHR42040:SF1">
    <property type="entry name" value="INNER KINETOCHORE SUBUNIT FTA4"/>
    <property type="match status" value="1"/>
</dbReference>
<keyword evidence="3" id="KW-1185">Reference proteome</keyword>
<evidence type="ECO:0008006" key="4">
    <source>
        <dbReference type="Google" id="ProtNLM"/>
    </source>
</evidence>
<gene>
    <name evidence="2" type="ORF">DNG_02357</name>
</gene>
<dbReference type="EMBL" id="ONZQ02000003">
    <property type="protein sequence ID" value="SPN99505.1"/>
    <property type="molecule type" value="Genomic_DNA"/>
</dbReference>